<comment type="caution">
    <text evidence="2">The sequence shown here is derived from an EMBL/GenBank/DDBJ whole genome shotgun (WGS) entry which is preliminary data.</text>
</comment>
<evidence type="ECO:0000256" key="1">
    <source>
        <dbReference type="SAM" id="Coils"/>
    </source>
</evidence>
<keyword evidence="3" id="KW-1185">Reference proteome</keyword>
<organism evidence="2 3">
    <name type="scientific">Anisodus tanguticus</name>
    <dbReference type="NCBI Taxonomy" id="243964"/>
    <lineage>
        <taxon>Eukaryota</taxon>
        <taxon>Viridiplantae</taxon>
        <taxon>Streptophyta</taxon>
        <taxon>Embryophyta</taxon>
        <taxon>Tracheophyta</taxon>
        <taxon>Spermatophyta</taxon>
        <taxon>Magnoliopsida</taxon>
        <taxon>eudicotyledons</taxon>
        <taxon>Gunneridae</taxon>
        <taxon>Pentapetalae</taxon>
        <taxon>asterids</taxon>
        <taxon>lamiids</taxon>
        <taxon>Solanales</taxon>
        <taxon>Solanaceae</taxon>
        <taxon>Solanoideae</taxon>
        <taxon>Hyoscyameae</taxon>
        <taxon>Anisodus</taxon>
    </lineage>
</organism>
<dbReference type="PANTHER" id="PTHR31071">
    <property type="entry name" value="GB|AAF24581.1"/>
    <property type="match status" value="1"/>
</dbReference>
<feature type="coiled-coil region" evidence="1">
    <location>
        <begin position="188"/>
        <end position="325"/>
    </location>
</feature>
<dbReference type="PANTHER" id="PTHR31071:SF49">
    <property type="match status" value="1"/>
</dbReference>
<gene>
    <name evidence="2" type="ORF">RND71_019894</name>
</gene>
<dbReference type="InterPro" id="IPR043424">
    <property type="entry name" value="BLT-like"/>
</dbReference>
<dbReference type="EMBL" id="JAVYJV010000010">
    <property type="protein sequence ID" value="KAK4360942.1"/>
    <property type="molecule type" value="Genomic_DNA"/>
</dbReference>
<dbReference type="AlphaFoldDB" id="A0AAE1S0B9"/>
<proteinExistence type="predicted"/>
<reference evidence="2" key="1">
    <citation type="submission" date="2023-12" db="EMBL/GenBank/DDBJ databases">
        <title>Genome assembly of Anisodus tanguticus.</title>
        <authorList>
            <person name="Wang Y.-J."/>
        </authorList>
    </citation>
    <scope>NUCLEOTIDE SEQUENCE</scope>
    <source>
        <strain evidence="2">KB-2021</strain>
        <tissue evidence="2">Leaf</tissue>
    </source>
</reference>
<accession>A0AAE1S0B9</accession>
<sequence>MIIGISVTEHRLLLMKTANVKKDGTYKSTTSSFDCQLTTDHKLNHRRKKIRSPMTGARRRVKGESGPASVNHILLSKFQEKGDDQMDLRGFERFNGEAKVGVSARKLAAGLWHFAAAGGGSIKRQCGSIHLLPSWIPIPKSVLEGATKWDPGHLKMSKEVNHSNTFVKLNESQHTANTSVAPALQVELIRARICIEELEAERRHLRKKFKHFVRKLNEERTSWMRRECQKMHAVLDGLKDDLRRERRNCKQLDVVNSRLLVDLADSKLSARQYKNDYERERKSRELLEDACNELVKEIEEDKAEIEVLKNESARLEEEVEEERKMLQLAEVWREERVQMKLIDAKLLLEEKYCLMSNLISELQSLLRSNNVTVDMSDLIEVQVVKQVVDSLNIQEIKEFSSSSPISNDKYIPNEGSIICEAKKLGTNKCADYSIPCHSSAIQTVGTESRNGAMNTSSECMNGFLDHDESCKGASGRETVIQAEIQFSNNTVGETEHSVNGIDRGRYLLCGKVNHDQNTGQSGSLDFETSEISSVLPRKSKRKGSSFCKLRRSSLSSDDFCKTISFDDSGRLSNGLTSNLDVILSENVPAERELAYEDFVNHCCSGGPNNPHTTRAMKGCIEWPRGIRKHGLKSKLLEARIESQKSQLLNVLKHMN</sequence>
<dbReference type="Proteomes" id="UP001291623">
    <property type="component" value="Unassembled WGS sequence"/>
</dbReference>
<evidence type="ECO:0000313" key="3">
    <source>
        <dbReference type="Proteomes" id="UP001291623"/>
    </source>
</evidence>
<name>A0AAE1S0B9_9SOLA</name>
<protein>
    <submittedName>
        <fullName evidence="2">Uncharacterized protein</fullName>
    </submittedName>
</protein>
<keyword evidence="1" id="KW-0175">Coiled coil</keyword>
<evidence type="ECO:0000313" key="2">
    <source>
        <dbReference type="EMBL" id="KAK4360942.1"/>
    </source>
</evidence>